<keyword evidence="2" id="KW-1185">Reference proteome</keyword>
<reference evidence="2" key="1">
    <citation type="submission" date="2016-10" db="EMBL/GenBank/DDBJ databases">
        <authorList>
            <person name="Varghese N."/>
            <person name="Submissions S."/>
        </authorList>
    </citation>
    <scope>NUCLEOTIDE SEQUENCE [LARGE SCALE GENOMIC DNA]</scope>
    <source>
        <strain evidence="2">N6PO6</strain>
    </source>
</reference>
<dbReference type="Proteomes" id="UP000242222">
    <property type="component" value="Unassembled WGS sequence"/>
</dbReference>
<evidence type="ECO:0000313" key="1">
    <source>
        <dbReference type="EMBL" id="SFN05826.1"/>
    </source>
</evidence>
<dbReference type="AlphaFoldDB" id="A0A1I4VXU8"/>
<name>A0A1I4VXU8_9GAMM</name>
<organism evidence="1 2">
    <name type="scientific">Izhakiella capsodis</name>
    <dbReference type="NCBI Taxonomy" id="1367852"/>
    <lineage>
        <taxon>Bacteria</taxon>
        <taxon>Pseudomonadati</taxon>
        <taxon>Pseudomonadota</taxon>
        <taxon>Gammaproteobacteria</taxon>
        <taxon>Enterobacterales</taxon>
        <taxon>Erwiniaceae</taxon>
        <taxon>Izhakiella</taxon>
    </lineage>
</organism>
<dbReference type="STRING" id="1367852.SAMN05216516_102138"/>
<dbReference type="EMBL" id="FOVC01000002">
    <property type="protein sequence ID" value="SFN05826.1"/>
    <property type="molecule type" value="Genomic_DNA"/>
</dbReference>
<proteinExistence type="predicted"/>
<sequence>MIGRTWKLDFQRCSRRVITLGPDAGTTEISGTGINRFLKYDWYVDAYVYDDMNENEFVSSLWNIAISDLPLQTAISLLAGCQRS</sequence>
<accession>A0A1I4VXU8</accession>
<protein>
    <submittedName>
        <fullName evidence="1">Uncharacterized protein</fullName>
    </submittedName>
</protein>
<evidence type="ECO:0000313" key="2">
    <source>
        <dbReference type="Proteomes" id="UP000242222"/>
    </source>
</evidence>
<gene>
    <name evidence="1" type="ORF">SAMN05216516_102138</name>
</gene>